<dbReference type="EMBL" id="CP130144">
    <property type="protein sequence ID" value="WNZ43879.1"/>
    <property type="molecule type" value="Genomic_DNA"/>
</dbReference>
<name>A0AA96WTH2_LEPBY</name>
<dbReference type="AlphaFoldDB" id="A0AA96WTH2"/>
<reference evidence="1" key="2">
    <citation type="submission" date="2023-07" db="EMBL/GenBank/DDBJ databases">
        <authorList>
            <person name="Bai X.-H."/>
            <person name="Wang H.-H."/>
            <person name="Wang J."/>
            <person name="Ma M.-Y."/>
            <person name="Hu H.-H."/>
            <person name="Song Z.-L."/>
            <person name="Ma H.-G."/>
            <person name="Fan Y."/>
            <person name="Du C.-Y."/>
            <person name="Xu J.-C."/>
        </authorList>
    </citation>
    <scope>NUCLEOTIDE SEQUENCE</scope>
    <source>
        <strain evidence="1">CZ1</strain>
    </source>
</reference>
<sequence>MMHHRFDRRMLIRLFALLSITGTIAALLPLPNFDSQARSVDSMTPLRQSLSGLYGN</sequence>
<protein>
    <submittedName>
        <fullName evidence="1">Uncharacterized protein</fullName>
    </submittedName>
</protein>
<gene>
    <name evidence="1" type="ORF">Q2T42_18740</name>
</gene>
<evidence type="ECO:0000313" key="1">
    <source>
        <dbReference type="EMBL" id="WNZ43879.1"/>
    </source>
</evidence>
<reference evidence="1" key="1">
    <citation type="journal article" date="2023" name="Plants (Basel)">
        <title>Genomic Analysis of Leptolyngbya boryana CZ1 Reveals Efficient Carbon Fixation Modules.</title>
        <authorList>
            <person name="Bai X."/>
            <person name="Wang H."/>
            <person name="Cheng W."/>
            <person name="Wang J."/>
            <person name="Ma M."/>
            <person name="Hu H."/>
            <person name="Song Z."/>
            <person name="Ma H."/>
            <person name="Fan Y."/>
            <person name="Du C."/>
            <person name="Xu J."/>
        </authorList>
    </citation>
    <scope>NUCLEOTIDE SEQUENCE</scope>
    <source>
        <strain evidence="1">CZ1</strain>
    </source>
</reference>
<proteinExistence type="predicted"/>
<dbReference type="RefSeq" id="WP_154660817.1">
    <property type="nucleotide sequence ID" value="NZ_CP130144.1"/>
</dbReference>
<organism evidence="1">
    <name type="scientific">Leptolyngbya boryana CZ1</name>
    <dbReference type="NCBI Taxonomy" id="3060204"/>
    <lineage>
        <taxon>Bacteria</taxon>
        <taxon>Bacillati</taxon>
        <taxon>Cyanobacteriota</taxon>
        <taxon>Cyanophyceae</taxon>
        <taxon>Leptolyngbyales</taxon>
        <taxon>Leptolyngbyaceae</taxon>
        <taxon>Leptolyngbya group</taxon>
        <taxon>Leptolyngbya</taxon>
    </lineage>
</organism>
<accession>A0AA96WTH2</accession>